<evidence type="ECO:0000256" key="7">
    <source>
        <dbReference type="ARBA" id="ARBA00023136"/>
    </source>
</evidence>
<evidence type="ECO:0000256" key="4">
    <source>
        <dbReference type="ARBA" id="ARBA00022475"/>
    </source>
</evidence>
<evidence type="ECO:0000256" key="2">
    <source>
        <dbReference type="ARBA" id="ARBA00010735"/>
    </source>
</evidence>
<sequence>MSAQQATPRDQFLEGIALSLPVLVGVAPFGALFGMLAVEHNFSVGEAMFMSAFIYAGASQLVGIELFGSHVAPWLIVLSIFAVNFRLVLYSAAVGRYLARWPIGKQIIGYFFLVDQLFAESERRTSSGVPLHFAWYMGMALTVYVTWLISTYLGAVFGQFIPDPHVFGIDFLLTIYFFCIVLTLRTRHNWFPIAASSALGAILGYKTIGSPWHVTVGAFVGVFVGAFLPPVAAKDEAAEHDHTGERNP</sequence>
<feature type="transmembrane region" description="Helical" evidence="8">
    <location>
        <begin position="133"/>
        <end position="153"/>
    </location>
</feature>
<evidence type="ECO:0000256" key="6">
    <source>
        <dbReference type="ARBA" id="ARBA00022989"/>
    </source>
</evidence>
<gene>
    <name evidence="9" type="ORF">GCM10011385_24450</name>
</gene>
<reference evidence="9" key="1">
    <citation type="journal article" date="2014" name="Int. J. Syst. Evol. Microbiol.">
        <title>Complete genome sequence of Corynebacterium casei LMG S-19264T (=DSM 44701T), isolated from a smear-ripened cheese.</title>
        <authorList>
            <consortium name="US DOE Joint Genome Institute (JGI-PGF)"/>
            <person name="Walter F."/>
            <person name="Albersmeier A."/>
            <person name="Kalinowski J."/>
            <person name="Ruckert C."/>
        </authorList>
    </citation>
    <scope>NUCLEOTIDE SEQUENCE</scope>
    <source>
        <strain evidence="9">CGMCC 1.15320</strain>
    </source>
</reference>
<evidence type="ECO:0000256" key="1">
    <source>
        <dbReference type="ARBA" id="ARBA00004651"/>
    </source>
</evidence>
<evidence type="ECO:0000256" key="8">
    <source>
        <dbReference type="SAM" id="Phobius"/>
    </source>
</evidence>
<keyword evidence="3" id="KW-0813">Transport</keyword>
<reference evidence="9" key="2">
    <citation type="submission" date="2020-09" db="EMBL/GenBank/DDBJ databases">
        <authorList>
            <person name="Sun Q."/>
            <person name="Zhou Y."/>
        </authorList>
    </citation>
    <scope>NUCLEOTIDE SEQUENCE</scope>
    <source>
        <strain evidence="9">CGMCC 1.15320</strain>
    </source>
</reference>
<feature type="transmembrane region" description="Helical" evidence="8">
    <location>
        <begin position="16"/>
        <end position="37"/>
    </location>
</feature>
<comment type="similarity">
    <text evidence="2">Belongs to the AzlC family.</text>
</comment>
<dbReference type="GO" id="GO:1903785">
    <property type="term" value="P:L-valine transmembrane transport"/>
    <property type="evidence" value="ECO:0007669"/>
    <property type="project" value="TreeGrafter"/>
</dbReference>
<dbReference type="Proteomes" id="UP000636264">
    <property type="component" value="Unassembled WGS sequence"/>
</dbReference>
<dbReference type="Pfam" id="PF03591">
    <property type="entry name" value="AzlC"/>
    <property type="match status" value="1"/>
</dbReference>
<keyword evidence="5 8" id="KW-0812">Transmembrane</keyword>
<proteinExistence type="inferred from homology"/>
<feature type="transmembrane region" description="Helical" evidence="8">
    <location>
        <begin position="74"/>
        <end position="99"/>
    </location>
</feature>
<dbReference type="AlphaFoldDB" id="A0A916W5Z7"/>
<evidence type="ECO:0000313" key="10">
    <source>
        <dbReference type="Proteomes" id="UP000636264"/>
    </source>
</evidence>
<protein>
    <submittedName>
        <fullName evidence="9">Branched-chain amino acid ABC transporter permease</fullName>
    </submittedName>
</protein>
<evidence type="ECO:0000313" key="9">
    <source>
        <dbReference type="EMBL" id="GGA69729.1"/>
    </source>
</evidence>
<feature type="transmembrane region" description="Helical" evidence="8">
    <location>
        <begin position="214"/>
        <end position="233"/>
    </location>
</feature>
<feature type="transmembrane region" description="Helical" evidence="8">
    <location>
        <begin position="165"/>
        <end position="183"/>
    </location>
</feature>
<evidence type="ECO:0000256" key="5">
    <source>
        <dbReference type="ARBA" id="ARBA00022692"/>
    </source>
</evidence>
<dbReference type="RefSeq" id="WP_188721356.1">
    <property type="nucleotide sequence ID" value="NZ_BMIF01000007.1"/>
</dbReference>
<comment type="caution">
    <text evidence="9">The sequence shown here is derived from an EMBL/GenBank/DDBJ whole genome shotgun (WGS) entry which is preliminary data.</text>
</comment>
<dbReference type="InterPro" id="IPR011606">
    <property type="entry name" value="Brnchd-chn_aa_trnsp_permease"/>
</dbReference>
<keyword evidence="6 8" id="KW-1133">Transmembrane helix</keyword>
<keyword evidence="4" id="KW-1003">Cell membrane</keyword>
<keyword evidence="10" id="KW-1185">Reference proteome</keyword>
<dbReference type="PANTHER" id="PTHR34979:SF1">
    <property type="entry name" value="INNER MEMBRANE PROTEIN YGAZ"/>
    <property type="match status" value="1"/>
</dbReference>
<evidence type="ECO:0000256" key="3">
    <source>
        <dbReference type="ARBA" id="ARBA00022448"/>
    </source>
</evidence>
<comment type="subcellular location">
    <subcellularLocation>
        <location evidence="1">Cell membrane</location>
        <topology evidence="1">Multi-pass membrane protein</topology>
    </subcellularLocation>
</comment>
<name>A0A916W5Z7_9HYPH</name>
<dbReference type="GO" id="GO:0005886">
    <property type="term" value="C:plasma membrane"/>
    <property type="evidence" value="ECO:0007669"/>
    <property type="project" value="UniProtKB-SubCell"/>
</dbReference>
<keyword evidence="7 8" id="KW-0472">Membrane</keyword>
<organism evidence="9 10">
    <name type="scientific">Nitratireductor aestuarii</name>
    <dbReference type="NCBI Taxonomy" id="1735103"/>
    <lineage>
        <taxon>Bacteria</taxon>
        <taxon>Pseudomonadati</taxon>
        <taxon>Pseudomonadota</taxon>
        <taxon>Alphaproteobacteria</taxon>
        <taxon>Hyphomicrobiales</taxon>
        <taxon>Phyllobacteriaceae</taxon>
        <taxon>Nitratireductor</taxon>
    </lineage>
</organism>
<accession>A0A916W5Z7</accession>
<feature type="transmembrane region" description="Helical" evidence="8">
    <location>
        <begin position="49"/>
        <end position="68"/>
    </location>
</feature>
<dbReference type="PANTHER" id="PTHR34979">
    <property type="entry name" value="INNER MEMBRANE PROTEIN YGAZ"/>
    <property type="match status" value="1"/>
</dbReference>
<dbReference type="EMBL" id="BMIF01000007">
    <property type="protein sequence ID" value="GGA69729.1"/>
    <property type="molecule type" value="Genomic_DNA"/>
</dbReference>